<evidence type="ECO:0000256" key="2">
    <source>
        <dbReference type="ARBA" id="ARBA00000909"/>
    </source>
</evidence>
<evidence type="ECO:0000256" key="11">
    <source>
        <dbReference type="ARBA" id="ARBA00023235"/>
    </source>
</evidence>
<evidence type="ECO:0000256" key="6">
    <source>
        <dbReference type="ARBA" id="ARBA00022741"/>
    </source>
</evidence>
<evidence type="ECO:0000313" key="22">
    <source>
        <dbReference type="EMBL" id="OOZ41079.1"/>
    </source>
</evidence>
<feature type="binding site" evidence="17">
    <location>
        <position position="435"/>
    </location>
    <ligand>
        <name>(6S)-NADPHX</name>
        <dbReference type="ChEBI" id="CHEBI:64076"/>
    </ligand>
</feature>
<keyword evidence="7 17" id="KW-0067">ATP-binding</keyword>
<feature type="binding site" evidence="18">
    <location>
        <position position="63"/>
    </location>
    <ligand>
        <name>K(+)</name>
        <dbReference type="ChEBI" id="CHEBI:29103"/>
    </ligand>
</feature>
<sequence>MKRLPYNIYSPAQVRELDRRAIESFATPGYELMKRAGAAIFSLIRTRWTEATRIAILCGGGNNGGDGYVAARLAHEAGLRVELIAIEPVANLQGDAKLAADDAIAAGIATQPFSAGLTEHADLIVDALFGIGLDREVTDIWREAIDVVNAERVPVLAVDIPSGLHAEHGEVLWAAIKADVTLTFIGLKSGLMTGVGPDHSGELHFDDLMIPEGCYEDIVPTGRRIDYDGLSHLLTPRRATSHKGDFGHLLVVGGDYGMAGAVRLAAEAGLRSGAGLVSVATRREHCTELLAARPELMCYGVENADDLLPLLERATVVAIGPGLGRGDWGAELLGRVLESSQPLVVDADALNLLALDPTHRGNWIMTPHPGEAARLLCLNTEEVQTDRHHAIRELVHRYGGSAILKGAGTLTVTEDGMIALCNEGNPGMASGGMGDLLTGIAAALLAQGFRLADAARLATAIHARAGDLAAASGERGLLASDLFDYLPTLLNPTR</sequence>
<dbReference type="AlphaFoldDB" id="A0A1T2L7J6"/>
<keyword evidence="23" id="KW-1185">Reference proteome</keyword>
<proteinExistence type="inferred from homology"/>
<reference evidence="22 23" key="1">
    <citation type="submission" date="2016-11" db="EMBL/GenBank/DDBJ databases">
        <title>Mixed transmission modes and dynamic genome evolution in an obligate animal-bacterial symbiosis.</title>
        <authorList>
            <person name="Russell S.L."/>
            <person name="Corbett-Detig R.B."/>
            <person name="Cavanaugh C.M."/>
        </authorList>
    </citation>
    <scope>NUCLEOTIDE SEQUENCE [LARGE SCALE GENOMIC DNA]</scope>
    <source>
        <strain evidence="22">Sveles-Q1</strain>
    </source>
</reference>
<comment type="subunit">
    <text evidence="17">Homotetramer.</text>
</comment>
<dbReference type="Gene3D" id="3.40.50.10260">
    <property type="entry name" value="YjeF N-terminal domain"/>
    <property type="match status" value="1"/>
</dbReference>
<dbReference type="GO" id="GO:0052855">
    <property type="term" value="F:ADP-dependent NAD(P)H-hydrate dehydratase activity"/>
    <property type="evidence" value="ECO:0007669"/>
    <property type="project" value="UniProtKB-UniRule"/>
</dbReference>
<feature type="binding site" evidence="17">
    <location>
        <position position="368"/>
    </location>
    <ligand>
        <name>(6S)-NADPHX</name>
        <dbReference type="ChEBI" id="CHEBI:64076"/>
    </ligand>
</feature>
<keyword evidence="9 18" id="KW-0630">Potassium</keyword>
<keyword evidence="13" id="KW-0511">Multifunctional enzyme</keyword>
<evidence type="ECO:0000256" key="1">
    <source>
        <dbReference type="ARBA" id="ARBA00000013"/>
    </source>
</evidence>
<evidence type="ECO:0000256" key="7">
    <source>
        <dbReference type="ARBA" id="ARBA00022840"/>
    </source>
</evidence>
<comment type="similarity">
    <text evidence="4 19">In the C-terminal section; belongs to the NnrD/CARKD family.</text>
</comment>
<evidence type="ECO:0000256" key="19">
    <source>
        <dbReference type="PIRNR" id="PIRNR017184"/>
    </source>
</evidence>
<evidence type="ECO:0000256" key="3">
    <source>
        <dbReference type="ARBA" id="ARBA00006001"/>
    </source>
</evidence>
<evidence type="ECO:0000256" key="13">
    <source>
        <dbReference type="ARBA" id="ARBA00023268"/>
    </source>
</evidence>
<evidence type="ECO:0000256" key="10">
    <source>
        <dbReference type="ARBA" id="ARBA00023027"/>
    </source>
</evidence>
<keyword evidence="6 17" id="KW-0547">Nucleotide-binding</keyword>
<dbReference type="Pfam" id="PF01256">
    <property type="entry name" value="Carb_kinase"/>
    <property type="match status" value="1"/>
</dbReference>
<gene>
    <name evidence="18" type="primary">nnrE</name>
    <name evidence="17" type="synonym">nnrD</name>
    <name evidence="22" type="ORF">BOW53_04925</name>
</gene>
<feature type="binding site" evidence="17">
    <location>
        <position position="261"/>
    </location>
    <ligand>
        <name>(6S)-NADPHX</name>
        <dbReference type="ChEBI" id="CHEBI:64076"/>
    </ligand>
</feature>
<evidence type="ECO:0000313" key="23">
    <source>
        <dbReference type="Proteomes" id="UP000191110"/>
    </source>
</evidence>
<comment type="function">
    <text evidence="18">Catalyzes the epimerization of the S- and R-forms of NAD(P)HX, a damaged form of NAD(P)H that is a result of enzymatic or heat-dependent hydration. This is a prerequisite for the S-specific NAD(P)H-hydrate dehydratase to allow the repair of both epimers of NAD(P)HX.</text>
</comment>
<dbReference type="GO" id="GO:0110051">
    <property type="term" value="P:metabolite repair"/>
    <property type="evidence" value="ECO:0007669"/>
    <property type="project" value="TreeGrafter"/>
</dbReference>
<dbReference type="InterPro" id="IPR029056">
    <property type="entry name" value="Ribokinase-like"/>
</dbReference>
<dbReference type="EMBL" id="MPRL01000014">
    <property type="protein sequence ID" value="OOZ41079.1"/>
    <property type="molecule type" value="Genomic_DNA"/>
</dbReference>
<dbReference type="PROSITE" id="PS51385">
    <property type="entry name" value="YJEF_N"/>
    <property type="match status" value="1"/>
</dbReference>
<dbReference type="FunFam" id="3.40.1190.20:FF:000017">
    <property type="entry name" value="Multifunctional fusion protein"/>
    <property type="match status" value="1"/>
</dbReference>
<comment type="catalytic activity">
    <reaction evidence="16 17 19">
        <text>(6S)-NADPHX + ADP = AMP + phosphate + NADPH + H(+)</text>
        <dbReference type="Rhea" id="RHEA:32235"/>
        <dbReference type="ChEBI" id="CHEBI:15378"/>
        <dbReference type="ChEBI" id="CHEBI:43474"/>
        <dbReference type="ChEBI" id="CHEBI:57783"/>
        <dbReference type="ChEBI" id="CHEBI:64076"/>
        <dbReference type="ChEBI" id="CHEBI:456215"/>
        <dbReference type="ChEBI" id="CHEBI:456216"/>
        <dbReference type="EC" id="4.2.1.136"/>
    </reaction>
</comment>
<comment type="caution">
    <text evidence="22">The sequence shown here is derived from an EMBL/GenBank/DDBJ whole genome shotgun (WGS) entry which is preliminary data.</text>
</comment>
<dbReference type="NCBIfam" id="TIGR00196">
    <property type="entry name" value="yjeF_cterm"/>
    <property type="match status" value="1"/>
</dbReference>
<evidence type="ECO:0000256" key="17">
    <source>
        <dbReference type="HAMAP-Rule" id="MF_01965"/>
    </source>
</evidence>
<dbReference type="GO" id="GO:0005524">
    <property type="term" value="F:ATP binding"/>
    <property type="evidence" value="ECO:0007669"/>
    <property type="project" value="UniProtKB-UniRule"/>
</dbReference>
<feature type="binding site" evidence="18">
    <location>
        <position position="126"/>
    </location>
    <ligand>
        <name>K(+)</name>
        <dbReference type="ChEBI" id="CHEBI:29103"/>
    </ligand>
</feature>
<comment type="catalytic activity">
    <reaction evidence="15 17 19">
        <text>(6S)-NADHX + ADP = AMP + phosphate + NADH + H(+)</text>
        <dbReference type="Rhea" id="RHEA:32223"/>
        <dbReference type="ChEBI" id="CHEBI:15378"/>
        <dbReference type="ChEBI" id="CHEBI:43474"/>
        <dbReference type="ChEBI" id="CHEBI:57945"/>
        <dbReference type="ChEBI" id="CHEBI:64074"/>
        <dbReference type="ChEBI" id="CHEBI:456215"/>
        <dbReference type="ChEBI" id="CHEBI:456216"/>
        <dbReference type="EC" id="4.2.1.136"/>
    </reaction>
</comment>
<dbReference type="PIRSF" id="PIRSF017184">
    <property type="entry name" value="Nnr"/>
    <property type="match status" value="1"/>
</dbReference>
<feature type="binding site" evidence="18">
    <location>
        <position position="159"/>
    </location>
    <ligand>
        <name>(6S)-NADPHX</name>
        <dbReference type="ChEBI" id="CHEBI:64076"/>
    </ligand>
</feature>
<feature type="binding site" evidence="18">
    <location>
        <begin position="62"/>
        <end position="66"/>
    </location>
    <ligand>
        <name>(6S)-NADPHX</name>
        <dbReference type="ChEBI" id="CHEBI:64076"/>
    </ligand>
</feature>
<dbReference type="GO" id="GO:0052856">
    <property type="term" value="F:NAD(P)HX epimerase activity"/>
    <property type="evidence" value="ECO:0007669"/>
    <property type="project" value="UniProtKB-UniRule"/>
</dbReference>
<comment type="cofactor">
    <cofactor evidence="18 19">
        <name>K(+)</name>
        <dbReference type="ChEBI" id="CHEBI:29103"/>
    </cofactor>
    <text evidence="18 19">Binds 1 potassium ion per subunit.</text>
</comment>
<dbReference type="PANTHER" id="PTHR12592:SF0">
    <property type="entry name" value="ATP-DEPENDENT (S)-NAD(P)H-HYDRATE DEHYDRATASE"/>
    <property type="match status" value="1"/>
</dbReference>
<dbReference type="HAMAP" id="MF_01965">
    <property type="entry name" value="NADHX_dehydratase"/>
    <property type="match status" value="1"/>
</dbReference>
<dbReference type="OrthoDB" id="9806925at2"/>
<comment type="function">
    <text evidence="14 19">Bifunctional enzyme that catalyzes the epimerization of the S- and R-forms of NAD(P)HX and the dehydration of the S-form of NAD(P)HX at the expense of ADP, which is converted to AMP. This allows the repair of both epimers of NAD(P)HX, a damaged form of NAD(P)H that is a result of enzymatic or heat-dependent hydration.</text>
</comment>
<comment type="similarity">
    <text evidence="3 19">In the N-terminal section; belongs to the NnrE/AIBP family.</text>
</comment>
<dbReference type="GO" id="GO:0046496">
    <property type="term" value="P:nicotinamide nucleotide metabolic process"/>
    <property type="evidence" value="ECO:0007669"/>
    <property type="project" value="UniProtKB-UniRule"/>
</dbReference>
<evidence type="ECO:0000256" key="16">
    <source>
        <dbReference type="ARBA" id="ARBA00049209"/>
    </source>
</evidence>
<comment type="similarity">
    <text evidence="17">Belongs to the NnrD/CARKD family.</text>
</comment>
<keyword evidence="5 18" id="KW-0479">Metal-binding</keyword>
<feature type="binding site" evidence="17">
    <location>
        <position position="322"/>
    </location>
    <ligand>
        <name>(6S)-NADPHX</name>
        <dbReference type="ChEBI" id="CHEBI:64076"/>
    </ligand>
</feature>
<evidence type="ECO:0000256" key="8">
    <source>
        <dbReference type="ARBA" id="ARBA00022857"/>
    </source>
</evidence>
<feature type="binding site" evidence="17">
    <location>
        <position position="434"/>
    </location>
    <ligand>
        <name>AMP</name>
        <dbReference type="ChEBI" id="CHEBI:456215"/>
    </ligand>
</feature>
<evidence type="ECO:0000259" key="20">
    <source>
        <dbReference type="PROSITE" id="PS51383"/>
    </source>
</evidence>
<dbReference type="SUPFAM" id="SSF64153">
    <property type="entry name" value="YjeF N-terminal domain-like"/>
    <property type="match status" value="1"/>
</dbReference>
<evidence type="ECO:0000256" key="15">
    <source>
        <dbReference type="ARBA" id="ARBA00048238"/>
    </source>
</evidence>
<evidence type="ECO:0000256" key="14">
    <source>
        <dbReference type="ARBA" id="ARBA00025153"/>
    </source>
</evidence>
<dbReference type="InterPro" id="IPR030677">
    <property type="entry name" value="Nnr"/>
</dbReference>
<name>A0A1T2L7J6_9GAMM</name>
<evidence type="ECO:0000259" key="21">
    <source>
        <dbReference type="PROSITE" id="PS51385"/>
    </source>
</evidence>
<dbReference type="InterPro" id="IPR000631">
    <property type="entry name" value="CARKD"/>
</dbReference>
<evidence type="ECO:0000256" key="4">
    <source>
        <dbReference type="ARBA" id="ARBA00009524"/>
    </source>
</evidence>
<keyword evidence="11 18" id="KW-0413">Isomerase</keyword>
<dbReference type="InterPro" id="IPR036652">
    <property type="entry name" value="YjeF_N_dom_sf"/>
</dbReference>
<feature type="domain" description="YjeF N-terminal" evidence="21">
    <location>
        <begin position="14"/>
        <end position="216"/>
    </location>
</feature>
<dbReference type="NCBIfam" id="TIGR00197">
    <property type="entry name" value="yjeF_nterm"/>
    <property type="match status" value="1"/>
</dbReference>
<dbReference type="CDD" id="cd01171">
    <property type="entry name" value="YXKO-related"/>
    <property type="match status" value="1"/>
</dbReference>
<dbReference type="EC" id="5.1.99.6" evidence="19"/>
<dbReference type="Gene3D" id="3.40.1190.20">
    <property type="match status" value="1"/>
</dbReference>
<dbReference type="HAMAP" id="MF_01966">
    <property type="entry name" value="NADHX_epimerase"/>
    <property type="match status" value="1"/>
</dbReference>
<keyword evidence="10 17" id="KW-0520">NAD</keyword>
<keyword evidence="12 17" id="KW-0456">Lyase</keyword>
<evidence type="ECO:0000256" key="9">
    <source>
        <dbReference type="ARBA" id="ARBA00022958"/>
    </source>
</evidence>
<dbReference type="PROSITE" id="PS51383">
    <property type="entry name" value="YJEF_C_3"/>
    <property type="match status" value="1"/>
</dbReference>
<dbReference type="RefSeq" id="WP_078482976.1">
    <property type="nucleotide sequence ID" value="NZ_MPRL01000014.1"/>
</dbReference>
<dbReference type="PANTHER" id="PTHR12592">
    <property type="entry name" value="ATP-DEPENDENT (S)-NAD(P)H-HYDRATE DEHYDRATASE FAMILY MEMBER"/>
    <property type="match status" value="1"/>
</dbReference>
<feature type="binding site" evidence="18">
    <location>
        <position position="162"/>
    </location>
    <ligand>
        <name>K(+)</name>
        <dbReference type="ChEBI" id="CHEBI:29103"/>
    </ligand>
</feature>
<dbReference type="GO" id="GO:0046872">
    <property type="term" value="F:metal ion binding"/>
    <property type="evidence" value="ECO:0007669"/>
    <property type="project" value="UniProtKB-UniRule"/>
</dbReference>
<organism evidence="22 23">
    <name type="scientific">Solemya pervernicosa gill symbiont</name>
    <dbReference type="NCBI Taxonomy" id="642797"/>
    <lineage>
        <taxon>Bacteria</taxon>
        <taxon>Pseudomonadati</taxon>
        <taxon>Pseudomonadota</taxon>
        <taxon>Gammaproteobacteria</taxon>
        <taxon>sulfur-oxidizing symbionts</taxon>
    </lineage>
</organism>
<comment type="cofactor">
    <cofactor evidence="17">
        <name>Mg(2+)</name>
        <dbReference type="ChEBI" id="CHEBI:18420"/>
    </cofactor>
</comment>
<comment type="function">
    <text evidence="17">Catalyzes the dehydration of the S-form of NAD(P)HX at the expense of ADP, which is converted to AMP. Together with NAD(P)HX epimerase, which catalyzes the epimerization of the S- and R-forms, the enzyme allows the repair of both epimers of NAD(P)HX, a damaged form of NAD(P)H that is a result of enzymatic or heat-dependent hydration.</text>
</comment>
<keyword evidence="8 17" id="KW-0521">NADP</keyword>
<protein>
    <recommendedName>
        <fullName evidence="19">Bifunctional NAD(P)H-hydrate repair enzyme</fullName>
    </recommendedName>
    <alternativeName>
        <fullName evidence="19">Nicotinamide nucleotide repair protein</fullName>
    </alternativeName>
    <domain>
        <recommendedName>
            <fullName evidence="19">ADP-dependent (S)-NAD(P)H-hydrate dehydratase</fullName>
            <ecNumber evidence="19">4.2.1.136</ecNumber>
        </recommendedName>
        <alternativeName>
            <fullName evidence="19">ADP-dependent NAD(P)HX dehydratase</fullName>
        </alternativeName>
    </domain>
    <domain>
        <recommendedName>
            <fullName evidence="19">NAD(P)H-hydrate epimerase</fullName>
            <ecNumber evidence="19">5.1.99.6</ecNumber>
        </recommendedName>
    </domain>
</protein>
<feature type="binding site" evidence="17">
    <location>
        <begin position="405"/>
        <end position="409"/>
    </location>
    <ligand>
        <name>AMP</name>
        <dbReference type="ChEBI" id="CHEBI:456215"/>
    </ligand>
</feature>
<dbReference type="Proteomes" id="UP000191110">
    <property type="component" value="Unassembled WGS sequence"/>
</dbReference>
<comment type="similarity">
    <text evidence="18">Belongs to the NnrE/AIBP family.</text>
</comment>
<comment type="catalytic activity">
    <reaction evidence="2 18 19">
        <text>(6R)-NADPHX = (6S)-NADPHX</text>
        <dbReference type="Rhea" id="RHEA:32227"/>
        <dbReference type="ChEBI" id="CHEBI:64076"/>
        <dbReference type="ChEBI" id="CHEBI:64077"/>
        <dbReference type="EC" id="5.1.99.6"/>
    </reaction>
</comment>
<comment type="caution">
    <text evidence="18">Lacks conserved residue(s) required for the propagation of feature annotation.</text>
</comment>
<evidence type="ECO:0000256" key="5">
    <source>
        <dbReference type="ARBA" id="ARBA00022723"/>
    </source>
</evidence>
<evidence type="ECO:0000256" key="12">
    <source>
        <dbReference type="ARBA" id="ARBA00023239"/>
    </source>
</evidence>
<feature type="binding site" evidence="18">
    <location>
        <begin position="130"/>
        <end position="136"/>
    </location>
    <ligand>
        <name>(6S)-NADPHX</name>
        <dbReference type="ChEBI" id="CHEBI:64076"/>
    </ligand>
</feature>
<dbReference type="SUPFAM" id="SSF53613">
    <property type="entry name" value="Ribokinase-like"/>
    <property type="match status" value="1"/>
</dbReference>
<evidence type="ECO:0000256" key="18">
    <source>
        <dbReference type="HAMAP-Rule" id="MF_01966"/>
    </source>
</evidence>
<feature type="domain" description="YjeF C-terminal" evidence="20">
    <location>
        <begin position="226"/>
        <end position="493"/>
    </location>
</feature>
<dbReference type="EC" id="4.2.1.136" evidence="19"/>
<accession>A0A1T2L7J6</accession>
<dbReference type="Pfam" id="PF03853">
    <property type="entry name" value="YjeF_N"/>
    <property type="match status" value="1"/>
</dbReference>
<dbReference type="InterPro" id="IPR004443">
    <property type="entry name" value="YjeF_N_dom"/>
</dbReference>
<comment type="catalytic activity">
    <reaction evidence="1 18 19">
        <text>(6R)-NADHX = (6S)-NADHX</text>
        <dbReference type="Rhea" id="RHEA:32215"/>
        <dbReference type="ChEBI" id="CHEBI:64074"/>
        <dbReference type="ChEBI" id="CHEBI:64075"/>
        <dbReference type="EC" id="5.1.99.6"/>
    </reaction>
</comment>